<organism evidence="2 3">
    <name type="scientific">Oxynema aestuarii AP17</name>
    <dbReference type="NCBI Taxonomy" id="2064643"/>
    <lineage>
        <taxon>Bacteria</taxon>
        <taxon>Bacillati</taxon>
        <taxon>Cyanobacteriota</taxon>
        <taxon>Cyanophyceae</taxon>
        <taxon>Oscillatoriophycideae</taxon>
        <taxon>Oscillatoriales</taxon>
        <taxon>Oscillatoriaceae</taxon>
        <taxon>Oxynema</taxon>
        <taxon>Oxynema aestuarii</taxon>
    </lineage>
</organism>
<evidence type="ECO:0000256" key="1">
    <source>
        <dbReference type="SAM" id="MobiDB-lite"/>
    </source>
</evidence>
<keyword evidence="3" id="KW-1185">Reference proteome</keyword>
<dbReference type="Proteomes" id="UP000500857">
    <property type="component" value="Chromosome"/>
</dbReference>
<reference evidence="2 3" key="1">
    <citation type="submission" date="2020-04" db="EMBL/GenBank/DDBJ databases">
        <authorList>
            <person name="Basu S."/>
            <person name="Maruthanayagam V."/>
            <person name="Chakraborty S."/>
            <person name="Pramanik A."/>
            <person name="Mukherjee J."/>
            <person name="Brink B."/>
        </authorList>
    </citation>
    <scope>NUCLEOTIDE SEQUENCE [LARGE SCALE GENOMIC DNA]</scope>
    <source>
        <strain evidence="2 3">AP17</strain>
    </source>
</reference>
<sequence>MDERTQPQPDRKPSEVSPESEMLTELDLMSKDLARALTVYFTWKSSGLLDEKRPSREVQHPDRAE</sequence>
<protein>
    <submittedName>
        <fullName evidence="2">Uncharacterized protein</fullName>
    </submittedName>
</protein>
<accession>A0A6H1U497</accession>
<proteinExistence type="predicted"/>
<feature type="region of interest" description="Disordered" evidence="1">
    <location>
        <begin position="1"/>
        <end position="22"/>
    </location>
</feature>
<evidence type="ECO:0000313" key="3">
    <source>
        <dbReference type="Proteomes" id="UP000500857"/>
    </source>
</evidence>
<evidence type="ECO:0000313" key="2">
    <source>
        <dbReference type="EMBL" id="QIZ73256.1"/>
    </source>
</evidence>
<feature type="compositionally biased region" description="Basic and acidic residues" evidence="1">
    <location>
        <begin position="1"/>
        <end position="14"/>
    </location>
</feature>
<dbReference type="RefSeq" id="WP_168571402.1">
    <property type="nucleotide sequence ID" value="NZ_CP051167.1"/>
</dbReference>
<gene>
    <name evidence="2" type="ORF">HCG48_23845</name>
</gene>
<dbReference type="KEGG" id="oxy:HCG48_23845"/>
<dbReference type="AlphaFoldDB" id="A0A6H1U497"/>
<name>A0A6H1U497_9CYAN</name>
<dbReference type="EMBL" id="CP051167">
    <property type="protein sequence ID" value="QIZ73256.1"/>
    <property type="molecule type" value="Genomic_DNA"/>
</dbReference>